<feature type="region of interest" description="Disordered" evidence="1">
    <location>
        <begin position="34"/>
        <end position="53"/>
    </location>
</feature>
<proteinExistence type="predicted"/>
<reference evidence="2 3" key="1">
    <citation type="submission" date="2020-07" db="EMBL/GenBank/DDBJ databases">
        <title>Comparative genomics of pyrophilous fungi reveals a link between fire events and developmental genes.</title>
        <authorList>
            <consortium name="DOE Joint Genome Institute"/>
            <person name="Steindorff A.S."/>
            <person name="Carver A."/>
            <person name="Calhoun S."/>
            <person name="Stillman K."/>
            <person name="Liu H."/>
            <person name="Lipzen A."/>
            <person name="Pangilinan J."/>
            <person name="Labutti K."/>
            <person name="Bruns T.D."/>
            <person name="Grigoriev I.V."/>
        </authorList>
    </citation>
    <scope>NUCLEOTIDE SEQUENCE [LARGE SCALE GENOMIC DNA]</scope>
    <source>
        <strain evidence="2 3">CBS 144469</strain>
    </source>
</reference>
<keyword evidence="3" id="KW-1185">Reference proteome</keyword>
<dbReference type="AlphaFoldDB" id="A0A8H6HU19"/>
<protein>
    <submittedName>
        <fullName evidence="2">Uncharacterized protein</fullName>
    </submittedName>
</protein>
<evidence type="ECO:0000313" key="2">
    <source>
        <dbReference type="EMBL" id="KAF6752322.1"/>
    </source>
</evidence>
<evidence type="ECO:0000313" key="3">
    <source>
        <dbReference type="Proteomes" id="UP000521943"/>
    </source>
</evidence>
<organism evidence="2 3">
    <name type="scientific">Ephemerocybe angulata</name>
    <dbReference type="NCBI Taxonomy" id="980116"/>
    <lineage>
        <taxon>Eukaryota</taxon>
        <taxon>Fungi</taxon>
        <taxon>Dikarya</taxon>
        <taxon>Basidiomycota</taxon>
        <taxon>Agaricomycotina</taxon>
        <taxon>Agaricomycetes</taxon>
        <taxon>Agaricomycetidae</taxon>
        <taxon>Agaricales</taxon>
        <taxon>Agaricineae</taxon>
        <taxon>Psathyrellaceae</taxon>
        <taxon>Ephemerocybe</taxon>
    </lineage>
</organism>
<dbReference type="Proteomes" id="UP000521943">
    <property type="component" value="Unassembled WGS sequence"/>
</dbReference>
<evidence type="ECO:0000256" key="1">
    <source>
        <dbReference type="SAM" id="MobiDB-lite"/>
    </source>
</evidence>
<dbReference type="EMBL" id="JACGCI010000045">
    <property type="protein sequence ID" value="KAF6752322.1"/>
    <property type="molecule type" value="Genomic_DNA"/>
</dbReference>
<comment type="caution">
    <text evidence="2">The sequence shown here is derived from an EMBL/GenBank/DDBJ whole genome shotgun (WGS) entry which is preliminary data.</text>
</comment>
<gene>
    <name evidence="2" type="ORF">DFP72DRAFT_1070632</name>
</gene>
<sequence>MPLRALFNPSLYSAPISTAKLVFKAPLAPRAYAKRAQHSSERVPAPHMPQRPIPCCPHPHPSFNSDSTYWHLRRSPQLQGALTDKFHEIEQLYLGNVSYRAHVAG</sequence>
<name>A0A8H6HU19_9AGAR</name>
<accession>A0A8H6HU19</accession>